<dbReference type="EMBL" id="KZ308133">
    <property type="protein sequence ID" value="KAG8222434.1"/>
    <property type="molecule type" value="Genomic_DNA"/>
</dbReference>
<dbReference type="Proteomes" id="UP000792457">
    <property type="component" value="Unassembled WGS sequence"/>
</dbReference>
<dbReference type="InterPro" id="IPR005031">
    <property type="entry name" value="COQ10_START"/>
</dbReference>
<evidence type="ECO:0000313" key="6">
    <source>
        <dbReference type="Proteomes" id="UP000792457"/>
    </source>
</evidence>
<feature type="domain" description="Coenzyme Q-binding protein COQ10 START" evidence="4">
    <location>
        <begin position="113"/>
        <end position="241"/>
    </location>
</feature>
<proteinExistence type="inferred from homology"/>
<dbReference type="SUPFAM" id="SSF55961">
    <property type="entry name" value="Bet v1-like"/>
    <property type="match status" value="1"/>
</dbReference>
<comment type="caution">
    <text evidence="5">The sequence shown here is derived from an EMBL/GenBank/DDBJ whole genome shotgun (WGS) entry which is preliminary data.</text>
</comment>
<gene>
    <name evidence="5" type="ORF">J437_LFUL008432</name>
</gene>
<dbReference type="GO" id="GO:0005739">
    <property type="term" value="C:mitochondrion"/>
    <property type="evidence" value="ECO:0007669"/>
    <property type="project" value="TreeGrafter"/>
</dbReference>
<dbReference type="Gene3D" id="3.30.530.20">
    <property type="match status" value="1"/>
</dbReference>
<comment type="function">
    <text evidence="3">Required for the function of coenzyme Q in the respiratory chain. May serve as a chaperone or may be involved in the transport of Q6 from its site of synthesis to the catalytic sites of the respiratory complexes.</text>
</comment>
<evidence type="ECO:0000256" key="1">
    <source>
        <dbReference type="ARBA" id="ARBA00006885"/>
    </source>
</evidence>
<accession>A0A8K0JUE2</accession>
<reference evidence="5" key="1">
    <citation type="submission" date="2013-04" db="EMBL/GenBank/DDBJ databases">
        <authorList>
            <person name="Qu J."/>
            <person name="Murali S.C."/>
            <person name="Bandaranaike D."/>
            <person name="Bellair M."/>
            <person name="Blankenburg K."/>
            <person name="Chao H."/>
            <person name="Dinh H."/>
            <person name="Doddapaneni H."/>
            <person name="Downs B."/>
            <person name="Dugan-Rocha S."/>
            <person name="Elkadiri S."/>
            <person name="Gnanaolivu R.D."/>
            <person name="Hernandez B."/>
            <person name="Javaid M."/>
            <person name="Jayaseelan J.C."/>
            <person name="Lee S."/>
            <person name="Li M."/>
            <person name="Ming W."/>
            <person name="Munidasa M."/>
            <person name="Muniz J."/>
            <person name="Nguyen L."/>
            <person name="Ongeri F."/>
            <person name="Osuji N."/>
            <person name="Pu L.-L."/>
            <person name="Puazo M."/>
            <person name="Qu C."/>
            <person name="Quiroz J."/>
            <person name="Raj R."/>
            <person name="Weissenberger G."/>
            <person name="Xin Y."/>
            <person name="Zou X."/>
            <person name="Han Y."/>
            <person name="Richards S."/>
            <person name="Worley K."/>
            <person name="Muzny D."/>
            <person name="Gibbs R."/>
        </authorList>
    </citation>
    <scope>NUCLEOTIDE SEQUENCE</scope>
    <source>
        <strain evidence="5">Sampled in the wild</strain>
    </source>
</reference>
<dbReference type="InterPro" id="IPR044996">
    <property type="entry name" value="COQ10-like"/>
</dbReference>
<name>A0A8K0JUE2_LADFU</name>
<dbReference type="PANTHER" id="PTHR12901:SF10">
    <property type="entry name" value="COENZYME Q-BINDING PROTEIN COQ10, MITOCHONDRIAL"/>
    <property type="match status" value="1"/>
</dbReference>
<dbReference type="InterPro" id="IPR023393">
    <property type="entry name" value="START-like_dom_sf"/>
</dbReference>
<dbReference type="CDD" id="cd07813">
    <property type="entry name" value="COQ10p_like"/>
    <property type="match status" value="1"/>
</dbReference>
<protein>
    <recommendedName>
        <fullName evidence="4">Coenzyme Q-binding protein COQ10 START domain-containing protein</fullName>
    </recommendedName>
</protein>
<comment type="similarity">
    <text evidence="1">Belongs to the COQ10 family.</text>
</comment>
<evidence type="ECO:0000256" key="3">
    <source>
        <dbReference type="ARBA" id="ARBA00024947"/>
    </source>
</evidence>
<keyword evidence="6" id="KW-1185">Reference proteome</keyword>
<organism evidence="5 6">
    <name type="scientific">Ladona fulva</name>
    <name type="common">Scarce chaser dragonfly</name>
    <name type="synonym">Libellula fulva</name>
    <dbReference type="NCBI Taxonomy" id="123851"/>
    <lineage>
        <taxon>Eukaryota</taxon>
        <taxon>Metazoa</taxon>
        <taxon>Ecdysozoa</taxon>
        <taxon>Arthropoda</taxon>
        <taxon>Hexapoda</taxon>
        <taxon>Insecta</taxon>
        <taxon>Pterygota</taxon>
        <taxon>Palaeoptera</taxon>
        <taxon>Odonata</taxon>
        <taxon>Epiprocta</taxon>
        <taxon>Anisoptera</taxon>
        <taxon>Libelluloidea</taxon>
        <taxon>Libellulidae</taxon>
        <taxon>Ladona</taxon>
    </lineage>
</organism>
<dbReference type="AlphaFoldDB" id="A0A8K0JUE2"/>
<dbReference type="OrthoDB" id="292693at2759"/>
<sequence>MGIMASGVLRFVKGFVLPTPAGRPQLQTNTNLIVLIIPAATIRSAPQSSETHTLDIPDIKCKFERSLCCTQQLHLENDCLLTTFKGFHTPYRRFFNFSGISDRKKEYSGRRLVGYSMEQMYDVVSDVGNYKKFLPWCKKSIVTVNRPGHLKADLIISFPPITESYTSSVTLVKPHLVKAVCTEGKLFNHLLTIWKFSPGVKKTAQSCIIDFSVSFEFRSTLYSQLAHLFFNEVVRQMENAFVTEATRRYGKPSVKSQRI</sequence>
<dbReference type="PANTHER" id="PTHR12901">
    <property type="entry name" value="SPERM PROTEIN HOMOLOG"/>
    <property type="match status" value="1"/>
</dbReference>
<reference evidence="5" key="2">
    <citation type="submission" date="2017-10" db="EMBL/GenBank/DDBJ databases">
        <title>Ladona fulva Genome sequencing and assembly.</title>
        <authorList>
            <person name="Murali S."/>
            <person name="Richards S."/>
            <person name="Bandaranaike D."/>
            <person name="Bellair M."/>
            <person name="Blankenburg K."/>
            <person name="Chao H."/>
            <person name="Dinh H."/>
            <person name="Doddapaneni H."/>
            <person name="Dugan-Rocha S."/>
            <person name="Elkadiri S."/>
            <person name="Gnanaolivu R."/>
            <person name="Hernandez B."/>
            <person name="Skinner E."/>
            <person name="Javaid M."/>
            <person name="Lee S."/>
            <person name="Li M."/>
            <person name="Ming W."/>
            <person name="Munidasa M."/>
            <person name="Muniz J."/>
            <person name="Nguyen L."/>
            <person name="Hughes D."/>
            <person name="Osuji N."/>
            <person name="Pu L.-L."/>
            <person name="Puazo M."/>
            <person name="Qu C."/>
            <person name="Quiroz J."/>
            <person name="Raj R."/>
            <person name="Weissenberger G."/>
            <person name="Xin Y."/>
            <person name="Zou X."/>
            <person name="Han Y."/>
            <person name="Worley K."/>
            <person name="Muzny D."/>
            <person name="Gibbs R."/>
        </authorList>
    </citation>
    <scope>NUCLEOTIDE SEQUENCE</scope>
    <source>
        <strain evidence="5">Sampled in the wild</strain>
    </source>
</reference>
<evidence type="ECO:0000256" key="2">
    <source>
        <dbReference type="ARBA" id="ARBA00011814"/>
    </source>
</evidence>
<evidence type="ECO:0000259" key="4">
    <source>
        <dbReference type="Pfam" id="PF03364"/>
    </source>
</evidence>
<dbReference type="Pfam" id="PF03364">
    <property type="entry name" value="Polyketide_cyc"/>
    <property type="match status" value="1"/>
</dbReference>
<evidence type="ECO:0000313" key="5">
    <source>
        <dbReference type="EMBL" id="KAG8222434.1"/>
    </source>
</evidence>
<comment type="subunit">
    <text evidence="2">Interacts with coenzyme Q.</text>
</comment>
<dbReference type="GO" id="GO:0045333">
    <property type="term" value="P:cellular respiration"/>
    <property type="evidence" value="ECO:0007669"/>
    <property type="project" value="InterPro"/>
</dbReference>
<dbReference type="GO" id="GO:0048039">
    <property type="term" value="F:ubiquinone binding"/>
    <property type="evidence" value="ECO:0007669"/>
    <property type="project" value="InterPro"/>
</dbReference>